<proteinExistence type="predicted"/>
<evidence type="ECO:0000313" key="2">
    <source>
        <dbReference type="EMBL" id="KAK2196311.1"/>
    </source>
</evidence>
<keyword evidence="3" id="KW-1185">Reference proteome</keyword>
<organism evidence="2 3">
    <name type="scientific">Babesia duncani</name>
    <dbReference type="NCBI Taxonomy" id="323732"/>
    <lineage>
        <taxon>Eukaryota</taxon>
        <taxon>Sar</taxon>
        <taxon>Alveolata</taxon>
        <taxon>Apicomplexa</taxon>
        <taxon>Aconoidasida</taxon>
        <taxon>Piroplasmida</taxon>
        <taxon>Babesiidae</taxon>
        <taxon>Babesia</taxon>
    </lineage>
</organism>
<dbReference type="AlphaFoldDB" id="A0AAD9PKM9"/>
<dbReference type="KEGG" id="bdw:94335851"/>
<reference evidence="2" key="1">
    <citation type="journal article" date="2023" name="Nat. Microbiol.">
        <title>Babesia duncani multi-omics identifies virulence factors and drug targets.</title>
        <authorList>
            <person name="Singh P."/>
            <person name="Lonardi S."/>
            <person name="Liang Q."/>
            <person name="Vydyam P."/>
            <person name="Khabirova E."/>
            <person name="Fang T."/>
            <person name="Gihaz S."/>
            <person name="Thekkiniath J."/>
            <person name="Munshi M."/>
            <person name="Abel S."/>
            <person name="Ciampossin L."/>
            <person name="Batugedara G."/>
            <person name="Gupta M."/>
            <person name="Lu X.M."/>
            <person name="Lenz T."/>
            <person name="Chakravarty S."/>
            <person name="Cornillot E."/>
            <person name="Hu Y."/>
            <person name="Ma W."/>
            <person name="Gonzalez L.M."/>
            <person name="Sanchez S."/>
            <person name="Estrada K."/>
            <person name="Sanchez-Flores A."/>
            <person name="Montero E."/>
            <person name="Harb O.S."/>
            <person name="Le Roch K.G."/>
            <person name="Mamoun C.B."/>
        </authorList>
    </citation>
    <scope>NUCLEOTIDE SEQUENCE</scope>
    <source>
        <strain evidence="2">WA1</strain>
    </source>
</reference>
<comment type="caution">
    <text evidence="2">The sequence shown here is derived from an EMBL/GenBank/DDBJ whole genome shotgun (WGS) entry which is preliminary data.</text>
</comment>
<protein>
    <submittedName>
        <fullName evidence="2">Uncharacterized protein</fullName>
    </submittedName>
</protein>
<dbReference type="RefSeq" id="XP_067803153.1">
    <property type="nucleotide sequence ID" value="XM_067946589.1"/>
</dbReference>
<evidence type="ECO:0000256" key="1">
    <source>
        <dbReference type="SAM" id="MobiDB-lite"/>
    </source>
</evidence>
<feature type="region of interest" description="Disordered" evidence="1">
    <location>
        <begin position="56"/>
        <end position="77"/>
    </location>
</feature>
<sequence>MERIEFNFERKASNANNNIEDDWKKGFQQVSINSDIFEKRSTTTDTNRSHSLKSLLSQIKLGDGPPRDRVSMASPEGKASKYNDKFVCSLKYTLDDPGTYEEIGI</sequence>
<name>A0AAD9PKM9_9APIC</name>
<dbReference type="Proteomes" id="UP001214638">
    <property type="component" value="Unassembled WGS sequence"/>
</dbReference>
<gene>
    <name evidence="2" type="ORF">BdWA1_001553</name>
</gene>
<accession>A0AAD9PKM9</accession>
<dbReference type="EMBL" id="JALLKP010000002">
    <property type="protein sequence ID" value="KAK2196311.1"/>
    <property type="molecule type" value="Genomic_DNA"/>
</dbReference>
<evidence type="ECO:0000313" key="3">
    <source>
        <dbReference type="Proteomes" id="UP001214638"/>
    </source>
</evidence>
<dbReference type="GeneID" id="94335851"/>